<comment type="caution">
    <text evidence="2">The sequence shown here is derived from an EMBL/GenBank/DDBJ whole genome shotgun (WGS) entry which is preliminary data.</text>
</comment>
<evidence type="ECO:0000256" key="1">
    <source>
        <dbReference type="SAM" id="SignalP"/>
    </source>
</evidence>
<feature type="signal peptide" evidence="1">
    <location>
        <begin position="1"/>
        <end position="19"/>
    </location>
</feature>
<dbReference type="RefSeq" id="WP_183908117.1">
    <property type="nucleotide sequence ID" value="NZ_JACHXZ010000001.1"/>
</dbReference>
<evidence type="ECO:0000313" key="2">
    <source>
        <dbReference type="EMBL" id="MBB3167417.1"/>
    </source>
</evidence>
<organism evidence="2 3">
    <name type="scientific">Simiduia aestuariiviva</name>
    <dbReference type="NCBI Taxonomy" id="1510459"/>
    <lineage>
        <taxon>Bacteria</taxon>
        <taxon>Pseudomonadati</taxon>
        <taxon>Pseudomonadota</taxon>
        <taxon>Gammaproteobacteria</taxon>
        <taxon>Cellvibrionales</taxon>
        <taxon>Cellvibrionaceae</taxon>
        <taxon>Simiduia</taxon>
    </lineage>
</organism>
<protein>
    <submittedName>
        <fullName evidence="2">Uncharacterized protein</fullName>
    </submittedName>
</protein>
<keyword evidence="3" id="KW-1185">Reference proteome</keyword>
<dbReference type="EMBL" id="JACHXZ010000001">
    <property type="protein sequence ID" value="MBB3167417.1"/>
    <property type="molecule type" value="Genomic_DNA"/>
</dbReference>
<feature type="chain" id="PRO_5032759628" evidence="1">
    <location>
        <begin position="20"/>
        <end position="157"/>
    </location>
</feature>
<name>A0A839UPR6_9GAMM</name>
<proteinExistence type="predicted"/>
<accession>A0A839UPR6</accession>
<keyword evidence="1" id="KW-0732">Signal</keyword>
<gene>
    <name evidence="2" type="ORF">FHS30_000593</name>
</gene>
<dbReference type="AlphaFoldDB" id="A0A839UPR6"/>
<sequence length="157" mass="17539">MYRQILTCLIFMVIHPSTAADCAGTEQVGEKVACFDKALECTKVTAAMARLVCYDTVLSNPQAAPQEAAIEQAFPSPEAQQAEAQSPVLRSTITQVAEDARKYRYLTLANGHIWREKEASRFRYKVGDQVRIEKGALSSNQLFLEGRRGMVRVERVK</sequence>
<dbReference type="Proteomes" id="UP000559987">
    <property type="component" value="Unassembled WGS sequence"/>
</dbReference>
<reference evidence="2 3" key="1">
    <citation type="submission" date="2020-08" db="EMBL/GenBank/DDBJ databases">
        <title>Genomic Encyclopedia of Type Strains, Phase III (KMG-III): the genomes of soil and plant-associated and newly described type strains.</title>
        <authorList>
            <person name="Whitman W."/>
        </authorList>
    </citation>
    <scope>NUCLEOTIDE SEQUENCE [LARGE SCALE GENOMIC DNA]</scope>
    <source>
        <strain evidence="2 3">CECT 8571</strain>
    </source>
</reference>
<evidence type="ECO:0000313" key="3">
    <source>
        <dbReference type="Proteomes" id="UP000559987"/>
    </source>
</evidence>